<dbReference type="Gene3D" id="3.40.50.620">
    <property type="entry name" value="HUPs"/>
    <property type="match status" value="1"/>
</dbReference>
<evidence type="ECO:0000256" key="1">
    <source>
        <dbReference type="ARBA" id="ARBA00008791"/>
    </source>
</evidence>
<reference evidence="4 5" key="1">
    <citation type="submission" date="2017-03" db="EMBL/GenBank/DDBJ databases">
        <title>Draft genome sequence of Streptomyces scabrisporus NF3, endophyte isolated from Amphipterygium adstringens.</title>
        <authorList>
            <person name="Vazquez M."/>
            <person name="Ceapa C.D."/>
            <person name="Rodriguez Luna D."/>
            <person name="Sanchez Esquivel S."/>
        </authorList>
    </citation>
    <scope>NUCLEOTIDE SEQUENCE [LARGE SCALE GENOMIC DNA]</scope>
    <source>
        <strain evidence="4 5">NF3</strain>
    </source>
</reference>
<dbReference type="InterPro" id="IPR006015">
    <property type="entry name" value="Universal_stress_UspA"/>
</dbReference>
<name>A0A1T3NY66_9ACTN</name>
<protein>
    <recommendedName>
        <fullName evidence="3">UspA domain-containing protein</fullName>
    </recommendedName>
</protein>
<dbReference type="PANTHER" id="PTHR46553">
    <property type="entry name" value="ADENINE NUCLEOTIDE ALPHA HYDROLASES-LIKE SUPERFAMILY PROTEIN"/>
    <property type="match status" value="1"/>
</dbReference>
<feature type="domain" description="UspA" evidence="3">
    <location>
        <begin position="23"/>
        <end position="163"/>
    </location>
</feature>
<organism evidence="4 5">
    <name type="scientific">Embleya scabrispora</name>
    <dbReference type="NCBI Taxonomy" id="159449"/>
    <lineage>
        <taxon>Bacteria</taxon>
        <taxon>Bacillati</taxon>
        <taxon>Actinomycetota</taxon>
        <taxon>Actinomycetes</taxon>
        <taxon>Kitasatosporales</taxon>
        <taxon>Streptomycetaceae</taxon>
        <taxon>Embleya</taxon>
    </lineage>
</organism>
<comment type="caution">
    <text evidence="4">The sequence shown here is derived from an EMBL/GenBank/DDBJ whole genome shotgun (WGS) entry which is preliminary data.</text>
</comment>
<sequence length="164" mass="17262">MGPSTSGSGGRGGPMTDAEPKGVVVGVDGSEPSRRALDWAMTEAELRELPLYVVSAQPATPGYVVIAPGPHYQEDLERVLTELRIRTEATVSEVNGEREHTFRGRTVVQVHAGTATEVLLGMSERHELVVVGSRGSGGFARLLLGSVSTAVVHHAACPVLVVRG</sequence>
<evidence type="ECO:0000313" key="5">
    <source>
        <dbReference type="Proteomes" id="UP000190037"/>
    </source>
</evidence>
<dbReference type="PRINTS" id="PR01438">
    <property type="entry name" value="UNVRSLSTRESS"/>
</dbReference>
<dbReference type="Pfam" id="PF00582">
    <property type="entry name" value="Usp"/>
    <property type="match status" value="1"/>
</dbReference>
<gene>
    <name evidence="4" type="ORF">B4N89_13205</name>
</gene>
<evidence type="ECO:0000313" key="4">
    <source>
        <dbReference type="EMBL" id="OPC81769.1"/>
    </source>
</evidence>
<dbReference type="EMBL" id="MWQN01000001">
    <property type="protein sequence ID" value="OPC81769.1"/>
    <property type="molecule type" value="Genomic_DNA"/>
</dbReference>
<feature type="region of interest" description="Disordered" evidence="2">
    <location>
        <begin position="1"/>
        <end position="22"/>
    </location>
</feature>
<proteinExistence type="inferred from homology"/>
<dbReference type="AlphaFoldDB" id="A0A1T3NY66"/>
<dbReference type="InterPro" id="IPR006016">
    <property type="entry name" value="UspA"/>
</dbReference>
<accession>A0A1T3NY66</accession>
<dbReference type="STRING" id="159449.B4N89_13205"/>
<evidence type="ECO:0000256" key="2">
    <source>
        <dbReference type="SAM" id="MobiDB-lite"/>
    </source>
</evidence>
<comment type="similarity">
    <text evidence="1">Belongs to the universal stress protein A family.</text>
</comment>
<dbReference type="SUPFAM" id="SSF52402">
    <property type="entry name" value="Adenine nucleotide alpha hydrolases-like"/>
    <property type="match status" value="1"/>
</dbReference>
<dbReference type="InterPro" id="IPR014729">
    <property type="entry name" value="Rossmann-like_a/b/a_fold"/>
</dbReference>
<keyword evidence="5" id="KW-1185">Reference proteome</keyword>
<dbReference type="PANTHER" id="PTHR46553:SF3">
    <property type="entry name" value="ADENINE NUCLEOTIDE ALPHA HYDROLASES-LIKE SUPERFAMILY PROTEIN"/>
    <property type="match status" value="1"/>
</dbReference>
<evidence type="ECO:0000259" key="3">
    <source>
        <dbReference type="Pfam" id="PF00582"/>
    </source>
</evidence>
<dbReference type="Proteomes" id="UP000190037">
    <property type="component" value="Unassembled WGS sequence"/>
</dbReference>